<proteinExistence type="predicted"/>
<evidence type="ECO:0000313" key="3">
    <source>
        <dbReference type="EMBL" id="RED94137.1"/>
    </source>
</evidence>
<reference evidence="3 4" key="1">
    <citation type="submission" date="2018-07" db="EMBL/GenBank/DDBJ databases">
        <title>Genomic Encyclopedia of Type Strains, Phase IV (KMG-IV): sequencing the most valuable type-strain genomes for metagenomic binning, comparative biology and taxonomic classification.</title>
        <authorList>
            <person name="Goeker M."/>
        </authorList>
    </citation>
    <scope>NUCLEOTIDE SEQUENCE [LARGE SCALE GENOMIC DNA]</scope>
    <source>
        <strain evidence="3 4">DSM 4134</strain>
    </source>
</reference>
<keyword evidence="2" id="KW-1133">Transmembrane helix</keyword>
<dbReference type="RefSeq" id="WP_115869733.1">
    <property type="nucleotide sequence ID" value="NZ_QREG01000022.1"/>
</dbReference>
<feature type="transmembrane region" description="Helical" evidence="2">
    <location>
        <begin position="152"/>
        <end position="174"/>
    </location>
</feature>
<dbReference type="AlphaFoldDB" id="A0A3D9KZY4"/>
<dbReference type="Proteomes" id="UP000256779">
    <property type="component" value="Unassembled WGS sequence"/>
</dbReference>
<keyword evidence="4" id="KW-1185">Reference proteome</keyword>
<feature type="region of interest" description="Disordered" evidence="1">
    <location>
        <begin position="1049"/>
        <end position="1075"/>
    </location>
</feature>
<feature type="region of interest" description="Disordered" evidence="1">
    <location>
        <begin position="672"/>
        <end position="709"/>
    </location>
</feature>
<keyword evidence="2" id="KW-0812">Transmembrane</keyword>
<accession>A0A3D9KZY4</accession>
<feature type="region of interest" description="Disordered" evidence="1">
    <location>
        <begin position="924"/>
        <end position="969"/>
    </location>
</feature>
<dbReference type="OrthoDB" id="9812498at2"/>
<gene>
    <name evidence="3" type="ORF">C7460_12278</name>
</gene>
<feature type="compositionally biased region" description="Low complexity" evidence="1">
    <location>
        <begin position="940"/>
        <end position="956"/>
    </location>
</feature>
<evidence type="ECO:0000256" key="2">
    <source>
        <dbReference type="SAM" id="Phobius"/>
    </source>
</evidence>
<comment type="caution">
    <text evidence="3">The sequence shown here is derived from an EMBL/GenBank/DDBJ whole genome shotgun (WGS) entry which is preliminary data.</text>
</comment>
<keyword evidence="2" id="KW-0472">Membrane</keyword>
<organism evidence="3 4">
    <name type="scientific">Marinoscillum furvescens DSM 4134</name>
    <dbReference type="NCBI Taxonomy" id="1122208"/>
    <lineage>
        <taxon>Bacteria</taxon>
        <taxon>Pseudomonadati</taxon>
        <taxon>Bacteroidota</taxon>
        <taxon>Cytophagia</taxon>
        <taxon>Cytophagales</taxon>
        <taxon>Reichenbachiellaceae</taxon>
        <taxon>Marinoscillum</taxon>
    </lineage>
</organism>
<feature type="region of interest" description="Disordered" evidence="1">
    <location>
        <begin position="987"/>
        <end position="1007"/>
    </location>
</feature>
<feature type="compositionally biased region" description="Basic and acidic residues" evidence="1">
    <location>
        <begin position="690"/>
        <end position="699"/>
    </location>
</feature>
<feature type="transmembrane region" description="Helical" evidence="2">
    <location>
        <begin position="55"/>
        <end position="81"/>
    </location>
</feature>
<dbReference type="EMBL" id="QREG01000022">
    <property type="protein sequence ID" value="RED94137.1"/>
    <property type="molecule type" value="Genomic_DNA"/>
</dbReference>
<evidence type="ECO:0008006" key="5">
    <source>
        <dbReference type="Google" id="ProtNLM"/>
    </source>
</evidence>
<protein>
    <recommendedName>
        <fullName evidence="5">ATPase</fullName>
    </recommendedName>
</protein>
<evidence type="ECO:0000313" key="4">
    <source>
        <dbReference type="Proteomes" id="UP000256779"/>
    </source>
</evidence>
<feature type="compositionally biased region" description="Polar residues" evidence="1">
    <location>
        <begin position="930"/>
        <end position="939"/>
    </location>
</feature>
<sequence>MSQENIKNNLNRYKTKYYWNQLIRGILFLSFTIGSILLIFSLLEDIFWFSSTTRLVLFVVFLLAVIGSFILWIGIPLLGLLHLRQGITDEQAAIEIGQHFPEIGDKLLNYLQLTHLSQSESTLIAAALSQKTSELKLFYFPKAIDFQVNKKYALITLALLTILVLASFVNPALFTESSLRIVRFNESFSKPAPFQFELLSDLEAFYNDDYQVKVQISGESKPSEVYYNESGRKHLMKRQNDGTYTFSLPAVQQDINFQLEGAGFYSKPYQLRVYKRPEIRNMTLQLDYPAYTGLADESIANTGSVIVPEGTTIKWSITTSDTDEIVFATEDTAKAFQQDNADFTYQQTAKSSFAYKLNMKNAHGSNKSPIQYEVSVVKDEAPSIETTFLPDTITYKSLAITGNITDDYGFRDLGIIYEIGAATTGYIPVSIKSQQQSQQFYFQWDLDTLELDAQTPLVIYARVRDNDAVNGFKSVYSEKYVMQSPSDEEINELIDNKTEASENQMEKSLEMSETLNEQLKELDERLKNKKEMGWQEEKLLEDIIKNKEKLEKEIEELNQKHKELLNSQKEFGKQSEKIQKKSEELQQLINEVLDEETKKLYDELQQLLKEKSKANEVMDQLSKINHKEKNLEKELERALELFKRLKLETQLEQTAKELEKLGDKQEKLGEQLQNQNEDPKADQQQGDQEDQQRGEEKPSTTEQQQEDIKEKFEELEKQLQKAEQLNQELKNPEPLEDFNEEQQDINEKLDEIPQDLKQDQNKAGQKMKNAGQKMKSMAKKMQQMQMSMEMEMMSENIDHLRDILDNLIKLSFEQEQIIQEIKGVRQIDPRFIELSQDQLQLEANAEVIEDSLLSLASRVAQISNFVTREVSEINRNLDATMVELRERNKGKAASHQQFAMTSMNNLALLLDDVLQQMQMAMAEAMGQPKKNGQQQNSLPSMSEMQQQLSEQIQQLKKSGKSGRELSEELARMAAEQAELRRQLEEMQQQLAGQPGMEGEDGQEGGTGNKLKEAIEKMEENEVDLVNKRLTQQLIERQQDIITRMLEAEESLREQKQSPEREGETATQKERRLPPAIDEYLKAKREEIELLKTIPLDLNPFYKKEVNDYFRRLSGQEQ</sequence>
<evidence type="ECO:0000256" key="1">
    <source>
        <dbReference type="SAM" id="MobiDB-lite"/>
    </source>
</evidence>
<name>A0A3D9KZY4_MARFU</name>
<feature type="transmembrane region" description="Helical" evidence="2">
    <location>
        <begin position="21"/>
        <end position="43"/>
    </location>
</feature>